<feature type="transmembrane region" description="Helical" evidence="1">
    <location>
        <begin position="7"/>
        <end position="25"/>
    </location>
</feature>
<dbReference type="EMBL" id="JARJCW010000011">
    <property type="protein sequence ID" value="KAJ7219520.1"/>
    <property type="molecule type" value="Genomic_DNA"/>
</dbReference>
<organism evidence="2 3">
    <name type="scientific">Mycena pura</name>
    <dbReference type="NCBI Taxonomy" id="153505"/>
    <lineage>
        <taxon>Eukaryota</taxon>
        <taxon>Fungi</taxon>
        <taxon>Dikarya</taxon>
        <taxon>Basidiomycota</taxon>
        <taxon>Agaricomycotina</taxon>
        <taxon>Agaricomycetes</taxon>
        <taxon>Agaricomycetidae</taxon>
        <taxon>Agaricales</taxon>
        <taxon>Marasmiineae</taxon>
        <taxon>Mycenaceae</taxon>
        <taxon>Mycena</taxon>
    </lineage>
</organism>
<keyword evidence="3" id="KW-1185">Reference proteome</keyword>
<keyword evidence="1" id="KW-0472">Membrane</keyword>
<name>A0AAD6YGZ4_9AGAR</name>
<gene>
    <name evidence="2" type="ORF">GGX14DRAFT_560602</name>
</gene>
<evidence type="ECO:0000313" key="3">
    <source>
        <dbReference type="Proteomes" id="UP001219525"/>
    </source>
</evidence>
<reference evidence="2" key="1">
    <citation type="submission" date="2023-03" db="EMBL/GenBank/DDBJ databases">
        <title>Massive genome expansion in bonnet fungi (Mycena s.s.) driven by repeated elements and novel gene families across ecological guilds.</title>
        <authorList>
            <consortium name="Lawrence Berkeley National Laboratory"/>
            <person name="Harder C.B."/>
            <person name="Miyauchi S."/>
            <person name="Viragh M."/>
            <person name="Kuo A."/>
            <person name="Thoen E."/>
            <person name="Andreopoulos B."/>
            <person name="Lu D."/>
            <person name="Skrede I."/>
            <person name="Drula E."/>
            <person name="Henrissat B."/>
            <person name="Morin E."/>
            <person name="Kohler A."/>
            <person name="Barry K."/>
            <person name="LaButti K."/>
            <person name="Morin E."/>
            <person name="Salamov A."/>
            <person name="Lipzen A."/>
            <person name="Mereny Z."/>
            <person name="Hegedus B."/>
            <person name="Baldrian P."/>
            <person name="Stursova M."/>
            <person name="Weitz H."/>
            <person name="Taylor A."/>
            <person name="Grigoriev I.V."/>
            <person name="Nagy L.G."/>
            <person name="Martin F."/>
            <person name="Kauserud H."/>
        </authorList>
    </citation>
    <scope>NUCLEOTIDE SEQUENCE</scope>
    <source>
        <strain evidence="2">9144</strain>
    </source>
</reference>
<evidence type="ECO:0000256" key="1">
    <source>
        <dbReference type="SAM" id="Phobius"/>
    </source>
</evidence>
<comment type="caution">
    <text evidence="2">The sequence shown here is derived from an EMBL/GenBank/DDBJ whole genome shotgun (WGS) entry which is preliminary data.</text>
</comment>
<sequence>MAVRRLAVALQASTILVASMIFMAVRRLAAAMQASMILVASMISLISLPSRPLEKLVLMDTVEILLVILLFLVSNDDLPTCSSTLLALLNRPPQPLAGVCICSRWLVLVFCIEAFRDEGVGVVHISGTLLLLLAERECMDFNARGDPQSGNLVVRLVLDVDSQVLQRVEAAFKEADGVLGPDSEH</sequence>
<accession>A0AAD6YGZ4</accession>
<keyword evidence="1" id="KW-1133">Transmembrane helix</keyword>
<dbReference type="Proteomes" id="UP001219525">
    <property type="component" value="Unassembled WGS sequence"/>
</dbReference>
<dbReference type="AlphaFoldDB" id="A0AAD6YGZ4"/>
<evidence type="ECO:0000313" key="2">
    <source>
        <dbReference type="EMBL" id="KAJ7219520.1"/>
    </source>
</evidence>
<proteinExistence type="predicted"/>
<keyword evidence="1" id="KW-0812">Transmembrane</keyword>
<protein>
    <submittedName>
        <fullName evidence="2">Uncharacterized protein</fullName>
    </submittedName>
</protein>